<keyword evidence="3" id="KW-1185">Reference proteome</keyword>
<feature type="domain" description="AB hydrolase-1" evidence="1">
    <location>
        <begin position="22"/>
        <end position="149"/>
    </location>
</feature>
<organism evidence="2 3">
    <name type="scientific">Pseudomaricurvus hydrocarbonicus</name>
    <dbReference type="NCBI Taxonomy" id="1470433"/>
    <lineage>
        <taxon>Bacteria</taxon>
        <taxon>Pseudomonadati</taxon>
        <taxon>Pseudomonadota</taxon>
        <taxon>Gammaproteobacteria</taxon>
        <taxon>Cellvibrionales</taxon>
        <taxon>Cellvibrionaceae</taxon>
        <taxon>Pseudomaricurvus</taxon>
    </lineage>
</organism>
<dbReference type="InterPro" id="IPR000073">
    <property type="entry name" value="AB_hydrolase_1"/>
</dbReference>
<dbReference type="PANTHER" id="PTHR43433:SF5">
    <property type="entry name" value="AB HYDROLASE-1 DOMAIN-CONTAINING PROTEIN"/>
    <property type="match status" value="1"/>
</dbReference>
<gene>
    <name evidence="2" type="ORF">G8770_15795</name>
</gene>
<dbReference type="GO" id="GO:0046503">
    <property type="term" value="P:glycerolipid catabolic process"/>
    <property type="evidence" value="ECO:0007669"/>
    <property type="project" value="TreeGrafter"/>
</dbReference>
<dbReference type="Pfam" id="PF00561">
    <property type="entry name" value="Abhydrolase_1"/>
    <property type="match status" value="1"/>
</dbReference>
<dbReference type="PANTHER" id="PTHR43433">
    <property type="entry name" value="HYDROLASE, ALPHA/BETA FOLD FAMILY PROTEIN"/>
    <property type="match status" value="1"/>
</dbReference>
<protein>
    <submittedName>
        <fullName evidence="2">Alpha/beta hydrolase</fullName>
    </submittedName>
</protein>
<evidence type="ECO:0000313" key="2">
    <source>
        <dbReference type="EMBL" id="NHO67014.1"/>
    </source>
</evidence>
<name>A0A9E5MML1_9GAMM</name>
<dbReference type="EMBL" id="JAAONZ010000013">
    <property type="protein sequence ID" value="NHO67014.1"/>
    <property type="molecule type" value="Genomic_DNA"/>
</dbReference>
<dbReference type="Gene3D" id="3.40.50.1820">
    <property type="entry name" value="alpha/beta hydrolase"/>
    <property type="match status" value="1"/>
</dbReference>
<proteinExistence type="predicted"/>
<dbReference type="AlphaFoldDB" id="A0A9E5MML1"/>
<comment type="caution">
    <text evidence="2">The sequence shown here is derived from an EMBL/GenBank/DDBJ whole genome shotgun (WGS) entry which is preliminary data.</text>
</comment>
<evidence type="ECO:0000259" key="1">
    <source>
        <dbReference type="Pfam" id="PF00561"/>
    </source>
</evidence>
<dbReference type="GO" id="GO:0004806">
    <property type="term" value="F:triacylglycerol lipase activity"/>
    <property type="evidence" value="ECO:0007669"/>
    <property type="project" value="TreeGrafter"/>
</dbReference>
<dbReference type="SUPFAM" id="SSF53474">
    <property type="entry name" value="alpha/beta-Hydrolases"/>
    <property type="match status" value="1"/>
</dbReference>
<dbReference type="PRINTS" id="PR00111">
    <property type="entry name" value="ABHYDROLASE"/>
</dbReference>
<dbReference type="InterPro" id="IPR050471">
    <property type="entry name" value="AB_hydrolase"/>
</dbReference>
<evidence type="ECO:0000313" key="3">
    <source>
        <dbReference type="Proteomes" id="UP000787472"/>
    </source>
</evidence>
<dbReference type="Proteomes" id="UP000787472">
    <property type="component" value="Unassembled WGS sequence"/>
</dbReference>
<dbReference type="RefSeq" id="WP_167188909.1">
    <property type="nucleotide sequence ID" value="NZ_JAAONZ010000013.1"/>
</dbReference>
<accession>A0A9E5MML1</accession>
<sequence>MTQATINDLTLEYETFGNPKNPTILLIMGLGSQLIHWPKDFCQQLADRHYFVIRYDNRDAGLSTKMQHAKTPSMKRVAWSLLFRSTPKLPYTLKDMAQDAVALLTYLNREKAHIVGASMGGMIAQLVTIHFPQRVLSLTSIMSTTGNRSLPKPDPAAIVALTPPKATVDQQAIIEHLTGVWKILMSPGYPSTDEDLRAHTAFAFHRNYCPQGTRRQLAACLCAPDRRSQLQQLSVPTAVIHGSADPLVPFACGEDTARNIPGAELFAIEGMAHDFPETLIPRIAGIIESVIKRSQAVSQQRASEQ</sequence>
<dbReference type="InterPro" id="IPR029058">
    <property type="entry name" value="AB_hydrolase_fold"/>
</dbReference>
<reference evidence="2" key="1">
    <citation type="submission" date="2020-03" db="EMBL/GenBank/DDBJ databases">
        <authorList>
            <person name="Guo F."/>
        </authorList>
    </citation>
    <scope>NUCLEOTIDE SEQUENCE</scope>
    <source>
        <strain evidence="2">JCM 30134</strain>
    </source>
</reference>
<keyword evidence="2" id="KW-0378">Hydrolase</keyword>